<dbReference type="PANTHER" id="PTHR38457">
    <property type="entry name" value="REGULATOR ABRB-RELATED"/>
    <property type="match status" value="1"/>
</dbReference>
<dbReference type="Proteomes" id="UP001549031">
    <property type="component" value="Unassembled WGS sequence"/>
</dbReference>
<feature type="transmembrane region" description="Helical" evidence="1">
    <location>
        <begin position="281"/>
        <end position="306"/>
    </location>
</feature>
<feature type="transmembrane region" description="Helical" evidence="1">
    <location>
        <begin position="109"/>
        <end position="128"/>
    </location>
</feature>
<dbReference type="NCBIfam" id="TIGR03082">
    <property type="entry name" value="Gneg_AbrB_dup"/>
    <property type="match status" value="2"/>
</dbReference>
<feature type="transmembrane region" description="Helical" evidence="1">
    <location>
        <begin position="199"/>
        <end position="217"/>
    </location>
</feature>
<dbReference type="InterPro" id="IPR017516">
    <property type="entry name" value="AbrB_dup"/>
</dbReference>
<feature type="transmembrane region" description="Helical" evidence="1">
    <location>
        <begin position="55"/>
        <end position="75"/>
    </location>
</feature>
<evidence type="ECO:0000256" key="1">
    <source>
        <dbReference type="SAM" id="Phobius"/>
    </source>
</evidence>
<comment type="caution">
    <text evidence="2">The sequence shown here is derived from an EMBL/GenBank/DDBJ whole genome shotgun (WGS) entry which is preliminary data.</text>
</comment>
<accession>A0ABV2H3D1</accession>
<keyword evidence="1" id="KW-0812">Transmembrane</keyword>
<feature type="transmembrane region" description="Helical" evidence="1">
    <location>
        <begin position="342"/>
        <end position="363"/>
    </location>
</feature>
<dbReference type="PIRSF" id="PIRSF038991">
    <property type="entry name" value="Protein_AbrB"/>
    <property type="match status" value="1"/>
</dbReference>
<protein>
    <submittedName>
        <fullName evidence="2">Membrane AbrB-like protein</fullName>
    </submittedName>
</protein>
<reference evidence="2 3" key="1">
    <citation type="submission" date="2024-06" db="EMBL/GenBank/DDBJ databases">
        <title>Genomic Encyclopedia of Type Strains, Phase IV (KMG-IV): sequencing the most valuable type-strain genomes for metagenomic binning, comparative biology and taxonomic classification.</title>
        <authorList>
            <person name="Goeker M."/>
        </authorList>
    </citation>
    <scope>NUCLEOTIDE SEQUENCE [LARGE SCALE GENOMIC DNA]</scope>
    <source>
        <strain evidence="2 3">DSM 105042</strain>
    </source>
</reference>
<keyword evidence="3" id="KW-1185">Reference proteome</keyword>
<sequence>MDDKPRSAPPAKLSKPSDAVRRFRQPHWWLTLALTYAIAAVAGLAAKAASMPLPFMLGPFFAMAALSIFGFRSALVPMGRELGQVAIGVAVGMRFTPAVLAAMTGLLPAMALGTLYVVVFTMVAAFLFKPLAKVDDVTAFFATAAGGVADMATVAKDYGGAPGSVAVVHAMRVSGVVAIVPFLVVLFGQPGNAPEAAAIGSDWLLVIVSLALGYLMARLLKPTPLPNPWLVGPIFMGIIIGVLGLYSVKIPSPLISIAQIMLGTWLGCQFKRDLLAALPRVTFSALVISLFMIGCAALGAVALTLATGLPYPTSFLSLAPAAVTEMVVTAQVMHLEAEVVTAFHVMRIAVVSSTVLIVFKFYLRLRGGSIGSRV</sequence>
<dbReference type="EMBL" id="JBEPLJ010000004">
    <property type="protein sequence ID" value="MET3585058.1"/>
    <property type="molecule type" value="Genomic_DNA"/>
</dbReference>
<dbReference type="PANTHER" id="PTHR38457:SF1">
    <property type="entry name" value="REGULATOR ABRB-RELATED"/>
    <property type="match status" value="1"/>
</dbReference>
<keyword evidence="1" id="KW-0472">Membrane</keyword>
<feature type="transmembrane region" description="Helical" evidence="1">
    <location>
        <begin position="167"/>
        <end position="187"/>
    </location>
</feature>
<keyword evidence="1" id="KW-1133">Transmembrane helix</keyword>
<name>A0ABV2H3D1_9HYPH</name>
<evidence type="ECO:0000313" key="3">
    <source>
        <dbReference type="Proteomes" id="UP001549031"/>
    </source>
</evidence>
<evidence type="ECO:0000313" key="2">
    <source>
        <dbReference type="EMBL" id="MET3585058.1"/>
    </source>
</evidence>
<dbReference type="Pfam" id="PF05145">
    <property type="entry name" value="AbrB"/>
    <property type="match status" value="1"/>
</dbReference>
<feature type="transmembrane region" description="Helical" evidence="1">
    <location>
        <begin position="137"/>
        <end position="155"/>
    </location>
</feature>
<proteinExistence type="predicted"/>
<feature type="transmembrane region" description="Helical" evidence="1">
    <location>
        <begin position="229"/>
        <end position="248"/>
    </location>
</feature>
<gene>
    <name evidence="2" type="ORF">ABID21_001160</name>
</gene>
<dbReference type="RefSeq" id="WP_247243237.1">
    <property type="nucleotide sequence ID" value="NZ_JALJRA010000004.1"/>
</dbReference>
<feature type="transmembrane region" description="Helical" evidence="1">
    <location>
        <begin position="28"/>
        <end position="49"/>
    </location>
</feature>
<organism evidence="2 3">
    <name type="scientific">Pseudorhizobium tarimense</name>
    <dbReference type="NCBI Taxonomy" id="1079109"/>
    <lineage>
        <taxon>Bacteria</taxon>
        <taxon>Pseudomonadati</taxon>
        <taxon>Pseudomonadota</taxon>
        <taxon>Alphaproteobacteria</taxon>
        <taxon>Hyphomicrobiales</taxon>
        <taxon>Rhizobiaceae</taxon>
        <taxon>Rhizobium/Agrobacterium group</taxon>
        <taxon>Pseudorhizobium</taxon>
    </lineage>
</organism>
<dbReference type="InterPro" id="IPR007820">
    <property type="entry name" value="AbrB_fam"/>
</dbReference>